<evidence type="ECO:0000256" key="1">
    <source>
        <dbReference type="SAM" id="MobiDB-lite"/>
    </source>
</evidence>
<feature type="region of interest" description="Disordered" evidence="1">
    <location>
        <begin position="1"/>
        <end position="24"/>
    </location>
</feature>
<evidence type="ECO:0000259" key="3">
    <source>
        <dbReference type="Pfam" id="PF09992"/>
    </source>
</evidence>
<keyword evidence="2" id="KW-0812">Transmembrane</keyword>
<evidence type="ECO:0000313" key="4">
    <source>
        <dbReference type="EMBL" id="MBC8537955.1"/>
    </source>
</evidence>
<keyword evidence="4" id="KW-0326">Glycosidase</keyword>
<dbReference type="RefSeq" id="WP_249279769.1">
    <property type="nucleotide sequence ID" value="NZ_JACRSS010000001.1"/>
</dbReference>
<dbReference type="Proteomes" id="UP000617951">
    <property type="component" value="Unassembled WGS sequence"/>
</dbReference>
<proteinExistence type="predicted"/>
<keyword evidence="2" id="KW-0472">Membrane</keyword>
<dbReference type="PANTHER" id="PTHR40446:SF2">
    <property type="entry name" value="N-ACETYLGLUCOSAMINE-1-PHOSPHODIESTER ALPHA-N-ACETYLGLUCOSAMINIDASE"/>
    <property type="match status" value="1"/>
</dbReference>
<dbReference type="GO" id="GO:0016798">
    <property type="term" value="F:hydrolase activity, acting on glycosyl bonds"/>
    <property type="evidence" value="ECO:0007669"/>
    <property type="project" value="UniProtKB-KW"/>
</dbReference>
<keyword evidence="5" id="KW-1185">Reference proteome</keyword>
<evidence type="ECO:0000256" key="2">
    <source>
        <dbReference type="SAM" id="Phobius"/>
    </source>
</evidence>
<sequence>MQSNRFDRDAYRKRSAESRERARQHRVMKARNRFIMWIVIVFFVALAIFAVVRWALPSSEGAIDLPAVSPVPSAAPDSSASPSPSASASASATPVPITKTDSSYQSENLQITIEKKVLENVDGDKKTDYYVADIVCKDMSLFKTAFSGDGDSIPRNSYEDPVTISERYNALLSINCDNAGYLTDGIIVRNGTLYRFKPSDRDLCMIFSDGTMKCVKENTIKSKDEIASLIANDGLLHTFSFGPALITDGVAKGDYSDSQVQTFNPRSAIGMVEPGHFKLVIVDGRTDENRGVRLIQLEQIFKDLGCTEAYNFDGGQSSIMIYDGKIQNDIAGRDTPRSLSDILYFAESAQ</sequence>
<protein>
    <submittedName>
        <fullName evidence="4">Phosphodiester glycosidase family protein</fullName>
    </submittedName>
</protein>
<dbReference type="EMBL" id="JACRSS010000001">
    <property type="protein sequence ID" value="MBC8537955.1"/>
    <property type="molecule type" value="Genomic_DNA"/>
</dbReference>
<keyword evidence="4" id="KW-0378">Hydrolase</keyword>
<feature type="transmembrane region" description="Helical" evidence="2">
    <location>
        <begin position="34"/>
        <end position="56"/>
    </location>
</feature>
<dbReference type="InterPro" id="IPR018711">
    <property type="entry name" value="NAGPA"/>
</dbReference>
<dbReference type="AlphaFoldDB" id="A0A926DFG9"/>
<feature type="domain" description="Phosphodiester glycosidase" evidence="3">
    <location>
        <begin position="183"/>
        <end position="345"/>
    </location>
</feature>
<feature type="compositionally biased region" description="Basic and acidic residues" evidence="1">
    <location>
        <begin position="1"/>
        <end position="21"/>
    </location>
</feature>
<dbReference type="Pfam" id="PF09992">
    <property type="entry name" value="NAGPA"/>
    <property type="match status" value="1"/>
</dbReference>
<evidence type="ECO:0000313" key="5">
    <source>
        <dbReference type="Proteomes" id="UP000617951"/>
    </source>
</evidence>
<organism evidence="4 5">
    <name type="scientific">Guopingia tenuis</name>
    <dbReference type="NCBI Taxonomy" id="2763656"/>
    <lineage>
        <taxon>Bacteria</taxon>
        <taxon>Bacillati</taxon>
        <taxon>Bacillota</taxon>
        <taxon>Clostridia</taxon>
        <taxon>Christensenellales</taxon>
        <taxon>Christensenellaceae</taxon>
        <taxon>Guopingia</taxon>
    </lineage>
</organism>
<accession>A0A926DFG9</accession>
<name>A0A926DFG9_9FIRM</name>
<gene>
    <name evidence="4" type="ORF">H8693_03265</name>
</gene>
<feature type="region of interest" description="Disordered" evidence="1">
    <location>
        <begin position="71"/>
        <end position="101"/>
    </location>
</feature>
<dbReference type="PANTHER" id="PTHR40446">
    <property type="entry name" value="N-ACETYLGLUCOSAMINE-1-PHOSPHODIESTER ALPHA-N-ACETYLGLUCOSAMINIDASE"/>
    <property type="match status" value="1"/>
</dbReference>
<keyword evidence="2" id="KW-1133">Transmembrane helix</keyword>
<reference evidence="4" key="1">
    <citation type="submission" date="2020-08" db="EMBL/GenBank/DDBJ databases">
        <title>Genome public.</title>
        <authorList>
            <person name="Liu C."/>
            <person name="Sun Q."/>
        </authorList>
    </citation>
    <scope>NUCLEOTIDE SEQUENCE</scope>
    <source>
        <strain evidence="4">NSJ-63</strain>
    </source>
</reference>
<comment type="caution">
    <text evidence="4">The sequence shown here is derived from an EMBL/GenBank/DDBJ whole genome shotgun (WGS) entry which is preliminary data.</text>
</comment>
<feature type="compositionally biased region" description="Low complexity" evidence="1">
    <location>
        <begin position="71"/>
        <end position="96"/>
    </location>
</feature>